<organism evidence="1 2">
    <name type="scientific">Methylobacterium oryzihabitans</name>
    <dbReference type="NCBI Taxonomy" id="2499852"/>
    <lineage>
        <taxon>Bacteria</taxon>
        <taxon>Pseudomonadati</taxon>
        <taxon>Pseudomonadota</taxon>
        <taxon>Alphaproteobacteria</taxon>
        <taxon>Hyphomicrobiales</taxon>
        <taxon>Methylobacteriaceae</taxon>
        <taxon>Methylobacterium</taxon>
    </lineage>
</organism>
<sequence>MRVFIVLSASLAVASCNLSPYHFQEPDKVLGMGPKISDVVKSIRCEVTTFLVENKLRSSYVSPLFAQVQADTKRGVDHLVADRIETIRQFPYIDIDSRQLGFLNVDLQNIDSLSMTLGYTREKPSLASKAGRIDLEGSLGRGLGGSLTQTKVSEFIHSYAILQNGDLGPVQSYSPRGETPPAAAKFSTVYNAHPQADERFYCYKSLFKSRSRTLLDAIQEVQHLVASDPGWEEYENFTRVRVGGRTLAQWLQDSATEMTANEKTVYPTAENLLVGQLTYSFTLHVSPEFNGNYSLISGFINPLGVNFDTSTDQVNTYTISLNTKYAAQVLSAATANTCFSGAFGPACP</sequence>
<keyword evidence="2" id="KW-1185">Reference proteome</keyword>
<dbReference type="PROSITE" id="PS51257">
    <property type="entry name" value="PROKAR_LIPOPROTEIN"/>
    <property type="match status" value="1"/>
</dbReference>
<dbReference type="Proteomes" id="UP000286997">
    <property type="component" value="Unassembled WGS sequence"/>
</dbReference>
<name>A0A3S2VEB2_9HYPH</name>
<gene>
    <name evidence="1" type="ORF">EOE48_02865</name>
</gene>
<comment type="caution">
    <text evidence="1">The sequence shown here is derived from an EMBL/GenBank/DDBJ whole genome shotgun (WGS) entry which is preliminary data.</text>
</comment>
<evidence type="ECO:0000313" key="1">
    <source>
        <dbReference type="EMBL" id="RVU21054.1"/>
    </source>
</evidence>
<dbReference type="OrthoDB" id="8197404at2"/>
<proteinExistence type="predicted"/>
<dbReference type="AlphaFoldDB" id="A0A3S2VEB2"/>
<reference evidence="1 2" key="1">
    <citation type="submission" date="2019-01" db="EMBL/GenBank/DDBJ databases">
        <authorList>
            <person name="Chen W.-M."/>
        </authorList>
    </citation>
    <scope>NUCLEOTIDE SEQUENCE [LARGE SCALE GENOMIC DNA]</scope>
    <source>
        <strain evidence="1 2">TER-1</strain>
    </source>
</reference>
<accession>A0A3S2VEB2</accession>
<dbReference type="EMBL" id="SACP01000002">
    <property type="protein sequence ID" value="RVU21054.1"/>
    <property type="molecule type" value="Genomic_DNA"/>
</dbReference>
<evidence type="ECO:0000313" key="2">
    <source>
        <dbReference type="Proteomes" id="UP000286997"/>
    </source>
</evidence>
<dbReference type="RefSeq" id="WP_127727273.1">
    <property type="nucleotide sequence ID" value="NZ_SACP01000002.1"/>
</dbReference>
<protein>
    <submittedName>
        <fullName evidence="1">Uncharacterized protein</fullName>
    </submittedName>
</protein>